<reference evidence="1" key="2">
    <citation type="submission" date="2023-02" db="EMBL/GenBank/DDBJ databases">
        <authorList>
            <consortium name="DOE Joint Genome Institute"/>
            <person name="Mondo S.J."/>
            <person name="Chang Y."/>
            <person name="Wang Y."/>
            <person name="Ahrendt S."/>
            <person name="Andreopoulos W."/>
            <person name="Barry K."/>
            <person name="Beard J."/>
            <person name="Benny G.L."/>
            <person name="Blankenship S."/>
            <person name="Bonito G."/>
            <person name="Cuomo C."/>
            <person name="Desiro A."/>
            <person name="Gervers K.A."/>
            <person name="Hundley H."/>
            <person name="Kuo A."/>
            <person name="LaButti K."/>
            <person name="Lang B.F."/>
            <person name="Lipzen A."/>
            <person name="O'Donnell K."/>
            <person name="Pangilinan J."/>
            <person name="Reynolds N."/>
            <person name="Sandor L."/>
            <person name="Smith M.W."/>
            <person name="Tsang A."/>
            <person name="Grigoriev I.V."/>
            <person name="Stajich J.E."/>
            <person name="Spatafora J.W."/>
        </authorList>
    </citation>
    <scope>NUCLEOTIDE SEQUENCE</scope>
    <source>
        <strain evidence="1">RSA 2281</strain>
    </source>
</reference>
<sequence length="199" mass="23339">MIIQHYVAITSPLPPFTSYTTFSNTGTSPSHQLDNNNNNELSYPSMNYQAIISNLLPLYIKLRNPYNGYLHAPTFEQYYDNLSRPLTDSVVLSMVSEYDIDIYDDLRRRLETVMTMSLLQPYLMYILHNYIEAQRMVTVALIICSDLEGSYNRYKMTPPIKRITYQRHNTSLKIVNRTLNNIYFEGKVDYCIYEKRGII</sequence>
<accession>A0AAD5JU87</accession>
<comment type="caution">
    <text evidence="1">The sequence shown here is derived from an EMBL/GenBank/DDBJ whole genome shotgun (WGS) entry which is preliminary data.</text>
</comment>
<dbReference type="Proteomes" id="UP001209540">
    <property type="component" value="Unassembled WGS sequence"/>
</dbReference>
<protein>
    <submittedName>
        <fullName evidence="1">Uncharacterized protein</fullName>
    </submittedName>
</protein>
<reference evidence="1" key="1">
    <citation type="journal article" date="2022" name="IScience">
        <title>Evolution of zygomycete secretomes and the origins of terrestrial fungal ecologies.</title>
        <authorList>
            <person name="Chang Y."/>
            <person name="Wang Y."/>
            <person name="Mondo S."/>
            <person name="Ahrendt S."/>
            <person name="Andreopoulos W."/>
            <person name="Barry K."/>
            <person name="Beard J."/>
            <person name="Benny G.L."/>
            <person name="Blankenship S."/>
            <person name="Bonito G."/>
            <person name="Cuomo C."/>
            <person name="Desiro A."/>
            <person name="Gervers K.A."/>
            <person name="Hundley H."/>
            <person name="Kuo A."/>
            <person name="LaButti K."/>
            <person name="Lang B.F."/>
            <person name="Lipzen A."/>
            <person name="O'Donnell K."/>
            <person name="Pangilinan J."/>
            <person name="Reynolds N."/>
            <person name="Sandor L."/>
            <person name="Smith M.E."/>
            <person name="Tsang A."/>
            <person name="Grigoriev I.V."/>
            <person name="Stajich J.E."/>
            <person name="Spatafora J.W."/>
        </authorList>
    </citation>
    <scope>NUCLEOTIDE SEQUENCE</scope>
    <source>
        <strain evidence="1">RSA 2281</strain>
    </source>
</reference>
<evidence type="ECO:0000313" key="2">
    <source>
        <dbReference type="Proteomes" id="UP001209540"/>
    </source>
</evidence>
<evidence type="ECO:0000313" key="1">
    <source>
        <dbReference type="EMBL" id="KAI9254586.1"/>
    </source>
</evidence>
<organism evidence="1 2">
    <name type="scientific">Phascolomyces articulosus</name>
    <dbReference type="NCBI Taxonomy" id="60185"/>
    <lineage>
        <taxon>Eukaryota</taxon>
        <taxon>Fungi</taxon>
        <taxon>Fungi incertae sedis</taxon>
        <taxon>Mucoromycota</taxon>
        <taxon>Mucoromycotina</taxon>
        <taxon>Mucoromycetes</taxon>
        <taxon>Mucorales</taxon>
        <taxon>Lichtheimiaceae</taxon>
        <taxon>Phascolomyces</taxon>
    </lineage>
</organism>
<proteinExistence type="predicted"/>
<gene>
    <name evidence="1" type="ORF">BDA99DRAFT_540335</name>
</gene>
<name>A0AAD5JU87_9FUNG</name>
<keyword evidence="2" id="KW-1185">Reference proteome</keyword>
<dbReference type="EMBL" id="JAIXMP010000024">
    <property type="protein sequence ID" value="KAI9254586.1"/>
    <property type="molecule type" value="Genomic_DNA"/>
</dbReference>
<dbReference type="AlphaFoldDB" id="A0AAD5JU87"/>